<name>A0A542ZUN4_RARFA</name>
<protein>
    <submittedName>
        <fullName evidence="1">2'-5' RNA ligase</fullName>
    </submittedName>
</protein>
<dbReference type="InterPro" id="IPR009097">
    <property type="entry name" value="Cyclic_Pdiesterase"/>
</dbReference>
<dbReference type="PANTHER" id="PTHR40037:SF1">
    <property type="entry name" value="PHOSPHOESTERASE SAOUHSC_00951-RELATED"/>
    <property type="match status" value="1"/>
</dbReference>
<dbReference type="Proteomes" id="UP000315389">
    <property type="component" value="Unassembled WGS sequence"/>
</dbReference>
<keyword evidence="1" id="KW-0436">Ligase</keyword>
<dbReference type="EMBL" id="VFOS01000001">
    <property type="protein sequence ID" value="TQL64052.1"/>
    <property type="molecule type" value="Genomic_DNA"/>
</dbReference>
<accession>A0A542ZUN4</accession>
<dbReference type="SUPFAM" id="SSF55144">
    <property type="entry name" value="LigT-like"/>
    <property type="match status" value="1"/>
</dbReference>
<dbReference type="Pfam" id="PF13563">
    <property type="entry name" value="2_5_RNA_ligase2"/>
    <property type="match status" value="1"/>
</dbReference>
<dbReference type="AlphaFoldDB" id="A0A542ZUN4"/>
<dbReference type="Gene3D" id="3.90.1140.10">
    <property type="entry name" value="Cyclic phosphodiesterase"/>
    <property type="match status" value="1"/>
</dbReference>
<comment type="caution">
    <text evidence="1">The sequence shown here is derived from an EMBL/GenBank/DDBJ whole genome shotgun (WGS) entry which is preliminary data.</text>
</comment>
<dbReference type="OrthoDB" id="358773at2"/>
<gene>
    <name evidence="1" type="ORF">FB461_0537</name>
</gene>
<dbReference type="PANTHER" id="PTHR40037">
    <property type="entry name" value="PHOSPHOESTERASE YJCG-RELATED"/>
    <property type="match status" value="1"/>
</dbReference>
<dbReference type="GO" id="GO:0016874">
    <property type="term" value="F:ligase activity"/>
    <property type="evidence" value="ECO:0007669"/>
    <property type="project" value="UniProtKB-KW"/>
</dbReference>
<dbReference type="RefSeq" id="WP_142118701.1">
    <property type="nucleotide sequence ID" value="NZ_BAAASV010000003.1"/>
</dbReference>
<reference evidence="1 2" key="1">
    <citation type="submission" date="2019-06" db="EMBL/GenBank/DDBJ databases">
        <title>Sequencing the genomes of 1000 actinobacteria strains.</title>
        <authorList>
            <person name="Klenk H.-P."/>
        </authorList>
    </citation>
    <scope>NUCLEOTIDE SEQUENCE [LARGE SCALE GENOMIC DNA]</scope>
    <source>
        <strain evidence="1 2">DSM 4813</strain>
    </source>
</reference>
<evidence type="ECO:0000313" key="2">
    <source>
        <dbReference type="Proteomes" id="UP000315389"/>
    </source>
</evidence>
<organism evidence="1 2">
    <name type="scientific">Rarobacter faecitabidus</name>
    <dbReference type="NCBI Taxonomy" id="13243"/>
    <lineage>
        <taxon>Bacteria</taxon>
        <taxon>Bacillati</taxon>
        <taxon>Actinomycetota</taxon>
        <taxon>Actinomycetes</taxon>
        <taxon>Micrococcales</taxon>
        <taxon>Rarobacteraceae</taxon>
        <taxon>Rarobacter</taxon>
    </lineage>
</organism>
<evidence type="ECO:0000313" key="1">
    <source>
        <dbReference type="EMBL" id="TQL64052.1"/>
    </source>
</evidence>
<dbReference type="InterPro" id="IPR050580">
    <property type="entry name" value="2H_phosphoesterase_YjcG-like"/>
</dbReference>
<keyword evidence="2" id="KW-1185">Reference proteome</keyword>
<sequence length="196" mass="21650">MRLPERGEGQLRIGVAITVPEPFATELQVARQGFKDPLALTIPPHITLLGPTVVNEADMDEVHEHLAGVAATVPTFLVHLRSSGTFRPISQVVFVQVAQGIAECEMLETAIRRGPLAQELRFHYHPHVTVAHDVPATQLNVAFEDMASYEASFAANEIQLYEHGDDNKWRVVRSYPLISEVTDDDFPTVLVPPPDA</sequence>
<proteinExistence type="predicted"/>